<sequence length="312" mass="33872">MSRVVYLNALQALDAALRHRSMRGAADELGITAAAVGQRIRALEEFTGTRLLDRGNAGVVPTAASAGVAQALRRAFAELDQVAMRLNLDRDTQVRIACDADFLALWLRPRLAAFEMQFPAIRLAFLSPADPAPPDLTLRAGGAGALLMPDWMLPLGSSENLPRMGRGPSPLPLEGMPLLHVEPVAAARAELGWPEWLARHPLRRDGAQRGFRFGCWSDALNLATAHIGFALVPLALARGALERGDIHPMFPETPLLPARNPWMLQEHPRPRPRPHVGHFLDWLRGAVAVYLASLPPPGADGELAMETGGRSR</sequence>
<proteinExistence type="inferred from homology"/>
<dbReference type="Gene3D" id="3.40.190.10">
    <property type="entry name" value="Periplasmic binding protein-like II"/>
    <property type="match status" value="2"/>
</dbReference>
<keyword evidence="4" id="KW-1185">Reference proteome</keyword>
<evidence type="ECO:0000259" key="2">
    <source>
        <dbReference type="PROSITE" id="PS50931"/>
    </source>
</evidence>
<dbReference type="Gene3D" id="1.10.10.10">
    <property type="entry name" value="Winged helix-like DNA-binding domain superfamily/Winged helix DNA-binding domain"/>
    <property type="match status" value="1"/>
</dbReference>
<dbReference type="PANTHER" id="PTHR30537:SF74">
    <property type="entry name" value="HTH-TYPE TRANSCRIPTIONAL REGULATOR TRPI"/>
    <property type="match status" value="1"/>
</dbReference>
<reference evidence="3 4" key="1">
    <citation type="submission" date="2020-02" db="EMBL/GenBank/DDBJ databases">
        <authorList>
            <person name="Chen W.-M."/>
        </authorList>
    </citation>
    <scope>NUCLEOTIDE SEQUENCE [LARGE SCALE GENOMIC DNA]</scope>
    <source>
        <strain evidence="3 4">KMS-5</strain>
    </source>
</reference>
<accession>A0A6M0QYE3</accession>
<dbReference type="InterPro" id="IPR036390">
    <property type="entry name" value="WH_DNA-bd_sf"/>
</dbReference>
<dbReference type="InterPro" id="IPR058163">
    <property type="entry name" value="LysR-type_TF_proteobact-type"/>
</dbReference>
<evidence type="ECO:0000256" key="1">
    <source>
        <dbReference type="ARBA" id="ARBA00009437"/>
    </source>
</evidence>
<dbReference type="GO" id="GO:0003700">
    <property type="term" value="F:DNA-binding transcription factor activity"/>
    <property type="evidence" value="ECO:0007669"/>
    <property type="project" value="InterPro"/>
</dbReference>
<evidence type="ECO:0000313" key="3">
    <source>
        <dbReference type="EMBL" id="NEY91482.1"/>
    </source>
</evidence>
<evidence type="ECO:0000313" key="4">
    <source>
        <dbReference type="Proteomes" id="UP000477782"/>
    </source>
</evidence>
<dbReference type="PANTHER" id="PTHR30537">
    <property type="entry name" value="HTH-TYPE TRANSCRIPTIONAL REGULATOR"/>
    <property type="match status" value="1"/>
</dbReference>
<comment type="caution">
    <text evidence="3">The sequence shown here is derived from an EMBL/GenBank/DDBJ whole genome shotgun (WGS) entry which is preliminary data.</text>
</comment>
<dbReference type="GO" id="GO:0043565">
    <property type="term" value="F:sequence-specific DNA binding"/>
    <property type="evidence" value="ECO:0007669"/>
    <property type="project" value="TreeGrafter"/>
</dbReference>
<gene>
    <name evidence="3" type="ORF">G4Z14_14345</name>
</gene>
<dbReference type="AlphaFoldDB" id="A0A6M0QYE3"/>
<feature type="domain" description="HTH lysR-type" evidence="2">
    <location>
        <begin position="5"/>
        <end position="62"/>
    </location>
</feature>
<dbReference type="InterPro" id="IPR036388">
    <property type="entry name" value="WH-like_DNA-bd_sf"/>
</dbReference>
<name>A0A6M0QYE3_9RHOB</name>
<dbReference type="SUPFAM" id="SSF46785">
    <property type="entry name" value="Winged helix' DNA-binding domain"/>
    <property type="match status" value="1"/>
</dbReference>
<protein>
    <submittedName>
        <fullName evidence="3">LysR family transcriptional regulator</fullName>
    </submittedName>
</protein>
<dbReference type="SUPFAM" id="SSF53850">
    <property type="entry name" value="Periplasmic binding protein-like II"/>
    <property type="match status" value="1"/>
</dbReference>
<organism evidence="3 4">
    <name type="scientific">Tabrizicola oligotrophica</name>
    <dbReference type="NCBI Taxonomy" id="2710650"/>
    <lineage>
        <taxon>Bacteria</taxon>
        <taxon>Pseudomonadati</taxon>
        <taxon>Pseudomonadota</taxon>
        <taxon>Alphaproteobacteria</taxon>
        <taxon>Rhodobacterales</taxon>
        <taxon>Paracoccaceae</taxon>
        <taxon>Tabrizicola</taxon>
    </lineage>
</organism>
<dbReference type="RefSeq" id="WP_164626926.1">
    <property type="nucleotide sequence ID" value="NZ_JAAIVJ010000009.1"/>
</dbReference>
<dbReference type="EMBL" id="JAAIVJ010000009">
    <property type="protein sequence ID" value="NEY91482.1"/>
    <property type="molecule type" value="Genomic_DNA"/>
</dbReference>
<comment type="similarity">
    <text evidence="1">Belongs to the LysR transcriptional regulatory family.</text>
</comment>
<dbReference type="Pfam" id="PF00126">
    <property type="entry name" value="HTH_1"/>
    <property type="match status" value="1"/>
</dbReference>
<dbReference type="Proteomes" id="UP000477782">
    <property type="component" value="Unassembled WGS sequence"/>
</dbReference>
<dbReference type="InterPro" id="IPR000847">
    <property type="entry name" value="LysR_HTH_N"/>
</dbReference>
<dbReference type="PROSITE" id="PS50931">
    <property type="entry name" value="HTH_LYSR"/>
    <property type="match status" value="1"/>
</dbReference>
<dbReference type="GO" id="GO:0006351">
    <property type="term" value="P:DNA-templated transcription"/>
    <property type="evidence" value="ECO:0007669"/>
    <property type="project" value="TreeGrafter"/>
</dbReference>